<dbReference type="AlphaFoldDB" id="A0A0E9S5B8"/>
<reference evidence="1" key="2">
    <citation type="journal article" date="2015" name="Fish Shellfish Immunol.">
        <title>Early steps in the European eel (Anguilla anguilla)-Vibrio vulnificus interaction in the gills: Role of the RtxA13 toxin.</title>
        <authorList>
            <person name="Callol A."/>
            <person name="Pajuelo D."/>
            <person name="Ebbesson L."/>
            <person name="Teles M."/>
            <person name="MacKenzie S."/>
            <person name="Amaro C."/>
        </authorList>
    </citation>
    <scope>NUCLEOTIDE SEQUENCE</scope>
</reference>
<sequence length="35" mass="3950">MEIALGKFYVHQTELAAVTMWAPQVKSSEFGTIKH</sequence>
<dbReference type="EMBL" id="GBXM01071948">
    <property type="protein sequence ID" value="JAH36629.1"/>
    <property type="molecule type" value="Transcribed_RNA"/>
</dbReference>
<reference evidence="1" key="1">
    <citation type="submission" date="2014-11" db="EMBL/GenBank/DDBJ databases">
        <authorList>
            <person name="Amaro Gonzalez C."/>
        </authorList>
    </citation>
    <scope>NUCLEOTIDE SEQUENCE</scope>
</reference>
<name>A0A0E9S5B8_ANGAN</name>
<organism evidence="1">
    <name type="scientific">Anguilla anguilla</name>
    <name type="common">European freshwater eel</name>
    <name type="synonym">Muraena anguilla</name>
    <dbReference type="NCBI Taxonomy" id="7936"/>
    <lineage>
        <taxon>Eukaryota</taxon>
        <taxon>Metazoa</taxon>
        <taxon>Chordata</taxon>
        <taxon>Craniata</taxon>
        <taxon>Vertebrata</taxon>
        <taxon>Euteleostomi</taxon>
        <taxon>Actinopterygii</taxon>
        <taxon>Neopterygii</taxon>
        <taxon>Teleostei</taxon>
        <taxon>Anguilliformes</taxon>
        <taxon>Anguillidae</taxon>
        <taxon>Anguilla</taxon>
    </lineage>
</organism>
<evidence type="ECO:0000313" key="1">
    <source>
        <dbReference type="EMBL" id="JAH36629.1"/>
    </source>
</evidence>
<accession>A0A0E9S5B8</accession>
<protein>
    <submittedName>
        <fullName evidence="1">Uncharacterized protein</fullName>
    </submittedName>
</protein>
<proteinExistence type="predicted"/>